<keyword evidence="6 15" id="KW-0349">Heme</keyword>
<dbReference type="PROSITE" id="PS52012">
    <property type="entry name" value="CFEM"/>
    <property type="match status" value="1"/>
</dbReference>
<keyword evidence="14" id="KW-0449">Lipoprotein</keyword>
<protein>
    <recommendedName>
        <fullName evidence="18">CFEM domain-containing protein</fullName>
    </recommendedName>
</protein>
<organism evidence="19 20">
    <name type="scientific">Phomopsis amygdali</name>
    <name type="common">Fusicoccum amygdali</name>
    <dbReference type="NCBI Taxonomy" id="1214568"/>
    <lineage>
        <taxon>Eukaryota</taxon>
        <taxon>Fungi</taxon>
        <taxon>Dikarya</taxon>
        <taxon>Ascomycota</taxon>
        <taxon>Pezizomycotina</taxon>
        <taxon>Sordariomycetes</taxon>
        <taxon>Sordariomycetidae</taxon>
        <taxon>Diaporthales</taxon>
        <taxon>Diaporthaceae</taxon>
        <taxon>Diaporthe</taxon>
    </lineage>
</organism>
<dbReference type="GO" id="GO:0098552">
    <property type="term" value="C:side of membrane"/>
    <property type="evidence" value="ECO:0007669"/>
    <property type="project" value="UniProtKB-KW"/>
</dbReference>
<dbReference type="InterPro" id="IPR008427">
    <property type="entry name" value="Extracellular_membr_CFEM_dom"/>
</dbReference>
<dbReference type="PANTHER" id="PTHR37928:SF1">
    <property type="entry name" value="CFEM DOMAIN PROTEIN (AFU_ORTHOLOGUE AFUA_6G14090)"/>
    <property type="match status" value="1"/>
</dbReference>
<dbReference type="SMART" id="SM00747">
    <property type="entry name" value="CFEM"/>
    <property type="match status" value="1"/>
</dbReference>
<keyword evidence="13" id="KW-0325">Glycoprotein</keyword>
<evidence type="ECO:0000256" key="15">
    <source>
        <dbReference type="PROSITE-ProRule" id="PRU01356"/>
    </source>
</evidence>
<evidence type="ECO:0000256" key="8">
    <source>
        <dbReference type="ARBA" id="ARBA00022723"/>
    </source>
</evidence>
<evidence type="ECO:0000256" key="16">
    <source>
        <dbReference type="SAM" id="MobiDB-lite"/>
    </source>
</evidence>
<evidence type="ECO:0000256" key="9">
    <source>
        <dbReference type="ARBA" id="ARBA00022729"/>
    </source>
</evidence>
<feature type="domain" description="CFEM" evidence="18">
    <location>
        <begin position="1"/>
        <end position="111"/>
    </location>
</feature>
<evidence type="ECO:0000256" key="10">
    <source>
        <dbReference type="ARBA" id="ARBA00023004"/>
    </source>
</evidence>
<dbReference type="GO" id="GO:0005576">
    <property type="term" value="C:extracellular region"/>
    <property type="evidence" value="ECO:0007669"/>
    <property type="project" value="UniProtKB-SubCell"/>
</dbReference>
<comment type="caution">
    <text evidence="15">Lacks conserved residue(s) required for the propagation of feature annotation.</text>
</comment>
<reference evidence="19" key="1">
    <citation type="submission" date="2023-06" db="EMBL/GenBank/DDBJ databases">
        <authorList>
            <person name="Noh H."/>
        </authorList>
    </citation>
    <scope>NUCLEOTIDE SEQUENCE</scope>
    <source>
        <strain evidence="19">DUCC20226</strain>
    </source>
</reference>
<keyword evidence="9 17" id="KW-0732">Signal</keyword>
<dbReference type="AlphaFoldDB" id="A0AAD9VXX2"/>
<evidence type="ECO:0000256" key="5">
    <source>
        <dbReference type="ARBA" id="ARBA00022525"/>
    </source>
</evidence>
<feature type="binding site" description="axial binding residue" evidence="15">
    <location>
        <position position="44"/>
    </location>
    <ligand>
        <name>heme</name>
        <dbReference type="ChEBI" id="CHEBI:30413"/>
    </ligand>
    <ligandPart>
        <name>Fe</name>
        <dbReference type="ChEBI" id="CHEBI:18248"/>
    </ligandPart>
</feature>
<sequence>MKVTLLAAGLVATVFAQDLSSIPECARTCLTDAISKDGQCQATDSACVCGRIDALTTLATSCVLSACGQDVALNQVLPAVQTFCANVGSGSSASSAVSSAASSAAASTTASSTSASESSASSSGSASPSATESSSASATHSSSHSSSTLHASTTASSGSTATGASASASSSVVTAGAAQYGSVSGLAAFMLGAIAIF</sequence>
<keyword evidence="8 15" id="KW-0479">Metal-binding</keyword>
<dbReference type="Pfam" id="PF05730">
    <property type="entry name" value="CFEM"/>
    <property type="match status" value="1"/>
</dbReference>
<keyword evidence="10 15" id="KW-0408">Iron</keyword>
<dbReference type="GO" id="GO:0046872">
    <property type="term" value="F:metal ion binding"/>
    <property type="evidence" value="ECO:0007669"/>
    <property type="project" value="UniProtKB-UniRule"/>
</dbReference>
<comment type="similarity">
    <text evidence="3">Belongs to the RBT5 family.</text>
</comment>
<evidence type="ECO:0000256" key="4">
    <source>
        <dbReference type="ARBA" id="ARBA00022475"/>
    </source>
</evidence>
<feature type="signal peptide" evidence="17">
    <location>
        <begin position="1"/>
        <end position="16"/>
    </location>
</feature>
<evidence type="ECO:0000256" key="3">
    <source>
        <dbReference type="ARBA" id="ARBA00010031"/>
    </source>
</evidence>
<evidence type="ECO:0000256" key="7">
    <source>
        <dbReference type="ARBA" id="ARBA00022622"/>
    </source>
</evidence>
<keyword evidence="5" id="KW-0964">Secreted</keyword>
<feature type="chain" id="PRO_5041972786" description="CFEM domain-containing protein" evidence="17">
    <location>
        <begin position="17"/>
        <end position="197"/>
    </location>
</feature>
<keyword evidence="4" id="KW-1003">Cell membrane</keyword>
<evidence type="ECO:0000313" key="19">
    <source>
        <dbReference type="EMBL" id="KAK2599225.1"/>
    </source>
</evidence>
<feature type="disulfide bond" evidence="15">
    <location>
        <begin position="40"/>
        <end position="47"/>
    </location>
</feature>
<dbReference type="Proteomes" id="UP001265746">
    <property type="component" value="Unassembled WGS sequence"/>
</dbReference>
<evidence type="ECO:0000313" key="20">
    <source>
        <dbReference type="Proteomes" id="UP001265746"/>
    </source>
</evidence>
<evidence type="ECO:0000256" key="13">
    <source>
        <dbReference type="ARBA" id="ARBA00023180"/>
    </source>
</evidence>
<gene>
    <name evidence="19" type="ORF">N8I77_010995</name>
</gene>
<evidence type="ECO:0000259" key="18">
    <source>
        <dbReference type="PROSITE" id="PS52012"/>
    </source>
</evidence>
<evidence type="ECO:0000256" key="12">
    <source>
        <dbReference type="ARBA" id="ARBA00023157"/>
    </source>
</evidence>
<evidence type="ECO:0000256" key="2">
    <source>
        <dbReference type="ARBA" id="ARBA00004613"/>
    </source>
</evidence>
<dbReference type="PANTHER" id="PTHR37928">
    <property type="entry name" value="CFEM DOMAIN PROTEIN (AFU_ORTHOLOGUE AFUA_6G14090)"/>
    <property type="match status" value="1"/>
</dbReference>
<evidence type="ECO:0000256" key="14">
    <source>
        <dbReference type="ARBA" id="ARBA00023288"/>
    </source>
</evidence>
<keyword evidence="11" id="KW-0472">Membrane</keyword>
<name>A0AAD9VXX2_PHOAM</name>
<keyword evidence="12 15" id="KW-1015">Disulfide bond</keyword>
<comment type="caution">
    <text evidence="19">The sequence shown here is derived from an EMBL/GenBank/DDBJ whole genome shotgun (WGS) entry which is preliminary data.</text>
</comment>
<proteinExistence type="inferred from homology"/>
<dbReference type="InterPro" id="IPR051735">
    <property type="entry name" value="CFEM_domain"/>
</dbReference>
<keyword evidence="20" id="KW-1185">Reference proteome</keyword>
<evidence type="ECO:0000256" key="6">
    <source>
        <dbReference type="ARBA" id="ARBA00022617"/>
    </source>
</evidence>
<feature type="region of interest" description="Disordered" evidence="16">
    <location>
        <begin position="114"/>
        <end position="154"/>
    </location>
</feature>
<keyword evidence="7" id="KW-0336">GPI-anchor</keyword>
<comment type="subcellular location">
    <subcellularLocation>
        <location evidence="1">Cell membrane</location>
        <topology evidence="1">Lipid-anchor</topology>
        <topology evidence="1">GPI-anchor</topology>
    </subcellularLocation>
    <subcellularLocation>
        <location evidence="2">Secreted</location>
    </subcellularLocation>
</comment>
<dbReference type="EMBL" id="JAUJFL010000007">
    <property type="protein sequence ID" value="KAK2599225.1"/>
    <property type="molecule type" value="Genomic_DNA"/>
</dbReference>
<evidence type="ECO:0000256" key="1">
    <source>
        <dbReference type="ARBA" id="ARBA00004609"/>
    </source>
</evidence>
<accession>A0AAD9VXX2</accession>
<evidence type="ECO:0000256" key="17">
    <source>
        <dbReference type="SAM" id="SignalP"/>
    </source>
</evidence>
<dbReference type="GO" id="GO:0005886">
    <property type="term" value="C:plasma membrane"/>
    <property type="evidence" value="ECO:0007669"/>
    <property type="project" value="UniProtKB-SubCell"/>
</dbReference>
<evidence type="ECO:0000256" key="11">
    <source>
        <dbReference type="ARBA" id="ARBA00023136"/>
    </source>
</evidence>